<name>A0A1H2PJB4_9BURK</name>
<keyword evidence="3" id="KW-0413">Isomerase</keyword>
<dbReference type="GO" id="GO:0016853">
    <property type="term" value="F:isomerase activity"/>
    <property type="evidence" value="ECO:0007669"/>
    <property type="project" value="UniProtKB-KW"/>
</dbReference>
<proteinExistence type="predicted"/>
<organism evidence="3 4">
    <name type="scientific">Chitinasiproducens palmae</name>
    <dbReference type="NCBI Taxonomy" id="1770053"/>
    <lineage>
        <taxon>Bacteria</taxon>
        <taxon>Pseudomonadati</taxon>
        <taxon>Pseudomonadota</taxon>
        <taxon>Betaproteobacteria</taxon>
        <taxon>Burkholderiales</taxon>
        <taxon>Burkholderiaceae</taxon>
        <taxon>Chitinasiproducens</taxon>
    </lineage>
</organism>
<dbReference type="SUPFAM" id="SSF51658">
    <property type="entry name" value="Xylose isomerase-like"/>
    <property type="match status" value="1"/>
</dbReference>
<dbReference type="EMBL" id="FNLO01000001">
    <property type="protein sequence ID" value="SDV46411.1"/>
    <property type="molecule type" value="Genomic_DNA"/>
</dbReference>
<evidence type="ECO:0000313" key="4">
    <source>
        <dbReference type="Proteomes" id="UP000243719"/>
    </source>
</evidence>
<keyword evidence="4" id="KW-1185">Reference proteome</keyword>
<gene>
    <name evidence="3" type="ORF">SAMN05216551_101318</name>
</gene>
<feature type="domain" description="Xylose isomerase-like TIM barrel" evidence="2">
    <location>
        <begin position="85"/>
        <end position="315"/>
    </location>
</feature>
<dbReference type="InterPro" id="IPR036237">
    <property type="entry name" value="Xyl_isomerase-like_sf"/>
</dbReference>
<reference evidence="4" key="1">
    <citation type="submission" date="2016-09" db="EMBL/GenBank/DDBJ databases">
        <authorList>
            <person name="Varghese N."/>
            <person name="Submissions S."/>
        </authorList>
    </citation>
    <scope>NUCLEOTIDE SEQUENCE [LARGE SCALE GENOMIC DNA]</scope>
    <source>
        <strain evidence="4">JS23</strain>
    </source>
</reference>
<feature type="region of interest" description="Disordered" evidence="1">
    <location>
        <begin position="1"/>
        <end position="46"/>
    </location>
</feature>
<sequence>MLADNAAQVGAAQARRRWPVLPIQDMTHPPSSSSPPPTASATAGTDAAKRFRSFTAREGRAAGIVVASAYGADRVRERGQLAAAQWAMAAGADGFEVRAELLPPEWRDRDATAFAGALAAMPGSVGFALVYSTPAEFFGEDGLPSVATVGRALREAQAFGAIALKLQLGPFDAPGRQQPADSDARAVAAASGRRASATWAAHWSSAMDAVADVLRRAPVRVFVENGQSAVGGSRADFEALFASLRANEAWRGAFGMTLDIGNWYWAGDDTASACASLARHVEYVHCKGVQIRDDRYHAVAPDEGIGPWRDWVAALPPALPRGLEFPIVGADPVAATRDALRAVLRD</sequence>
<protein>
    <submittedName>
        <fullName evidence="3">Sugar phosphate isomerase/epimerase</fullName>
    </submittedName>
</protein>
<dbReference type="Gene3D" id="3.20.20.150">
    <property type="entry name" value="Divalent-metal-dependent TIM barrel enzymes"/>
    <property type="match status" value="1"/>
</dbReference>
<feature type="compositionally biased region" description="Low complexity" evidence="1">
    <location>
        <begin position="1"/>
        <end position="13"/>
    </location>
</feature>
<dbReference type="Proteomes" id="UP000243719">
    <property type="component" value="Unassembled WGS sequence"/>
</dbReference>
<accession>A0A1H2PJB4</accession>
<dbReference type="STRING" id="1770053.SAMN05216551_101318"/>
<evidence type="ECO:0000259" key="2">
    <source>
        <dbReference type="Pfam" id="PF01261"/>
    </source>
</evidence>
<dbReference type="AlphaFoldDB" id="A0A1H2PJB4"/>
<evidence type="ECO:0000313" key="3">
    <source>
        <dbReference type="EMBL" id="SDV46411.1"/>
    </source>
</evidence>
<dbReference type="InterPro" id="IPR013022">
    <property type="entry name" value="Xyl_isomerase-like_TIM-brl"/>
</dbReference>
<dbReference type="Pfam" id="PF01261">
    <property type="entry name" value="AP_endonuc_2"/>
    <property type="match status" value="1"/>
</dbReference>
<evidence type="ECO:0000256" key="1">
    <source>
        <dbReference type="SAM" id="MobiDB-lite"/>
    </source>
</evidence>